<name>A0ABU8ENT4_9GAMM</name>
<dbReference type="InterPro" id="IPR007335">
    <property type="entry name" value="DUF413"/>
</dbReference>
<dbReference type="RefSeq" id="WP_054979746.1">
    <property type="nucleotide sequence ID" value="NZ_JBAWKS010000001.1"/>
</dbReference>
<evidence type="ECO:0000313" key="4">
    <source>
        <dbReference type="Proteomes" id="UP001382455"/>
    </source>
</evidence>
<dbReference type="Proteomes" id="UP001382455">
    <property type="component" value="Unassembled WGS sequence"/>
</dbReference>
<dbReference type="EMBL" id="JBAWKS010000001">
    <property type="protein sequence ID" value="MEI4548627.1"/>
    <property type="molecule type" value="Genomic_DNA"/>
</dbReference>
<sequence>MDLLHGFVKTSNFYDDLNFPQGFNRSGHFTIQEAELLTAIGKRLFQLEHQLAEPQNHTEENFVAMCVTKRDPETRLESLWHKYKSATQSKRFHTLSSSVKANVDNAFNELEGNY</sequence>
<accession>A0ABU8ENT4</accession>
<evidence type="ECO:0000256" key="2">
    <source>
        <dbReference type="ARBA" id="ARBA00093628"/>
    </source>
</evidence>
<organism evidence="3 4">
    <name type="scientific">Pseudoalteromonas spongiae</name>
    <dbReference type="NCBI Taxonomy" id="298657"/>
    <lineage>
        <taxon>Bacteria</taxon>
        <taxon>Pseudomonadati</taxon>
        <taxon>Pseudomonadota</taxon>
        <taxon>Gammaproteobacteria</taxon>
        <taxon>Alteromonadales</taxon>
        <taxon>Pseudoalteromonadaceae</taxon>
        <taxon>Pseudoalteromonas</taxon>
    </lineage>
</organism>
<comment type="caution">
    <text evidence="3">The sequence shown here is derived from an EMBL/GenBank/DDBJ whole genome shotgun (WGS) entry which is preliminary data.</text>
</comment>
<protein>
    <recommendedName>
        <fullName evidence="2">Macrodomain Ori protein</fullName>
    </recommendedName>
</protein>
<proteinExistence type="inferred from homology"/>
<comment type="similarity">
    <text evidence="1">Belongs to the MaoP family.</text>
</comment>
<dbReference type="Pfam" id="PF04219">
    <property type="entry name" value="DUF413"/>
    <property type="match status" value="1"/>
</dbReference>
<gene>
    <name evidence="3" type="primary">maoP</name>
    <name evidence="3" type="ORF">WAE96_02760</name>
</gene>
<evidence type="ECO:0000313" key="3">
    <source>
        <dbReference type="EMBL" id="MEI4548627.1"/>
    </source>
</evidence>
<reference evidence="3 4" key="1">
    <citation type="submission" date="2023-12" db="EMBL/GenBank/DDBJ databases">
        <title>Friends and Foes: Symbiotic and Algicidal bacterial influence on Karenia brevis blooms.</title>
        <authorList>
            <person name="Fei C."/>
            <person name="Mohamed A.R."/>
            <person name="Booker A."/>
            <person name="Arshad M."/>
            <person name="Klass S."/>
            <person name="Ahn S."/>
            <person name="Gilbert P.M."/>
            <person name="Heil C.A."/>
            <person name="Martinez J.M."/>
            <person name="Amin S.A."/>
        </authorList>
    </citation>
    <scope>NUCLEOTIDE SEQUENCE [LARGE SCALE GENOMIC DNA]</scope>
    <source>
        <strain evidence="3 4">CE15</strain>
    </source>
</reference>
<evidence type="ECO:0000256" key="1">
    <source>
        <dbReference type="ARBA" id="ARBA00093464"/>
    </source>
</evidence>
<keyword evidence="4" id="KW-1185">Reference proteome</keyword>